<dbReference type="EMBL" id="KX243416">
    <property type="protein sequence ID" value="APO17845.1"/>
    <property type="molecule type" value="Genomic_DNA"/>
</dbReference>
<accession>A0A1L5JPF2</accession>
<evidence type="ECO:0000313" key="3">
    <source>
        <dbReference type="EMBL" id="APO17325.1"/>
    </source>
</evidence>
<dbReference type="EMBL" id="KX243408">
    <property type="protein sequence ID" value="APO17154.1"/>
    <property type="molecule type" value="Genomic_DNA"/>
</dbReference>
<name>A0A1L5JPF2_PROMI</name>
<protein>
    <submittedName>
        <fullName evidence="3">Uncharacterized protein</fullName>
    </submittedName>
</protein>
<sequence>MKIRLNSTKLMMVQKRVRSERPLWQLPTIRLILVMLI</sequence>
<evidence type="ECO:0000313" key="5">
    <source>
        <dbReference type="EMBL" id="APO17845.1"/>
    </source>
</evidence>
<reference evidence="3" key="1">
    <citation type="journal article" date="2016" name="Sci. Rep.">
        <title>SXT/R391 integrative and conjugative elements in Proteus species reveal abundant genetic diversity and multidrug resistance.</title>
        <authorList>
            <person name="Li X."/>
            <person name="Du Y."/>
            <person name="Du P."/>
            <person name="Dai H."/>
            <person name="Fang Y."/>
            <person name="Li Z."/>
            <person name="Lv N."/>
            <person name="Zhu B."/>
            <person name="Kan B."/>
            <person name="Wang D."/>
        </authorList>
    </citation>
    <scope>NUCLEOTIDE SEQUENCE</scope>
    <source>
        <strain evidence="1">MD20140901</strain>
        <strain evidence="2">MD20140902</strain>
        <strain evidence="3">MD20140903</strain>
        <strain evidence="4">MD20140905</strain>
        <strain evidence="5">TJ3335</strain>
    </source>
</reference>
<accession>A0A1L5JP73</accession>
<evidence type="ECO:0000313" key="1">
    <source>
        <dbReference type="EMBL" id="APO17154.1"/>
    </source>
</evidence>
<evidence type="ECO:0000313" key="2">
    <source>
        <dbReference type="EMBL" id="APO17241.1"/>
    </source>
</evidence>
<dbReference type="AlphaFoldDB" id="A0A1L5JPF2"/>
<dbReference type="EMBL" id="KX243409">
    <property type="protein sequence ID" value="APO17241.1"/>
    <property type="molecule type" value="Genomic_DNA"/>
</dbReference>
<dbReference type="EMBL" id="KX243410">
    <property type="protein sequence ID" value="APO17325.1"/>
    <property type="molecule type" value="Genomic_DNA"/>
</dbReference>
<organism evidence="3">
    <name type="scientific">Proteus mirabilis</name>
    <dbReference type="NCBI Taxonomy" id="584"/>
    <lineage>
        <taxon>Bacteria</taxon>
        <taxon>Pseudomonadati</taxon>
        <taxon>Pseudomonadota</taxon>
        <taxon>Gammaproteobacteria</taxon>
        <taxon>Enterobacterales</taxon>
        <taxon>Morganellaceae</taxon>
        <taxon>Proteus</taxon>
    </lineage>
</organism>
<proteinExistence type="predicted"/>
<dbReference type="EMBL" id="KX243412">
    <property type="protein sequence ID" value="APO17512.1"/>
    <property type="molecule type" value="Genomic_DNA"/>
</dbReference>
<evidence type="ECO:0000313" key="4">
    <source>
        <dbReference type="EMBL" id="APO17512.1"/>
    </source>
</evidence>